<feature type="domain" description="Helicase C-terminal" evidence="2">
    <location>
        <begin position="281"/>
        <end position="440"/>
    </location>
</feature>
<proteinExistence type="predicted"/>
<organism evidence="3 4">
    <name type="scientific">Nostoc cf. commune SO-36</name>
    <dbReference type="NCBI Taxonomy" id="449208"/>
    <lineage>
        <taxon>Bacteria</taxon>
        <taxon>Bacillati</taxon>
        <taxon>Cyanobacteriota</taxon>
        <taxon>Cyanophyceae</taxon>
        <taxon>Nostocales</taxon>
        <taxon>Nostocaceae</taxon>
        <taxon>Nostoc</taxon>
    </lineage>
</organism>
<dbReference type="RefSeq" id="WP_251957530.1">
    <property type="nucleotide sequence ID" value="NZ_AP025732.1"/>
</dbReference>
<dbReference type="InterPro" id="IPR002711">
    <property type="entry name" value="HNH"/>
</dbReference>
<evidence type="ECO:0000259" key="1">
    <source>
        <dbReference type="PROSITE" id="PS51192"/>
    </source>
</evidence>
<keyword evidence="4" id="KW-1185">Reference proteome</keyword>
<evidence type="ECO:0000313" key="4">
    <source>
        <dbReference type="Proteomes" id="UP001055453"/>
    </source>
</evidence>
<dbReference type="InterPro" id="IPR001650">
    <property type="entry name" value="Helicase_C-like"/>
</dbReference>
<dbReference type="InterPro" id="IPR014001">
    <property type="entry name" value="Helicase_ATP-bd"/>
</dbReference>
<dbReference type="CDD" id="cd00085">
    <property type="entry name" value="HNHc"/>
    <property type="match status" value="1"/>
</dbReference>
<feature type="domain" description="Helicase ATP-binding" evidence="1">
    <location>
        <begin position="35"/>
        <end position="216"/>
    </location>
</feature>
<dbReference type="Proteomes" id="UP001055453">
    <property type="component" value="Chromosome"/>
</dbReference>
<dbReference type="InterPro" id="IPR003615">
    <property type="entry name" value="HNH_nuc"/>
</dbReference>
<dbReference type="SMART" id="SM00490">
    <property type="entry name" value="HELICc"/>
    <property type="match status" value="1"/>
</dbReference>
<dbReference type="PANTHER" id="PTHR47396:SF1">
    <property type="entry name" value="ATP-DEPENDENT HELICASE IRC3-RELATED"/>
    <property type="match status" value="1"/>
</dbReference>
<gene>
    <name evidence="3" type="ORF">ANSO36C_58340</name>
</gene>
<dbReference type="InterPro" id="IPR006935">
    <property type="entry name" value="Helicase/UvrB_N"/>
</dbReference>
<dbReference type="PANTHER" id="PTHR47396">
    <property type="entry name" value="TYPE I RESTRICTION ENZYME ECOKI R PROTEIN"/>
    <property type="match status" value="1"/>
</dbReference>
<sequence>MTTVQVTYAGLIKVTRGEAPKELYSHQNEAIKALNETNKNTFEGLLVLPTGGGKTLTAVHWLLRNFINNKKKVLWIAHRHELLDQALETLQLSAYSSLLSNVSGFRYRIISGHPKHDRPVNIQKTDDIIIASKDSLNSGLDHLLKNWVGDLHEVLLVVDEAHHATAKTYRKLINAVKNGLKKRDHDNGFKMLGLTATPFRTDESEKGLLKLVFPDDIIFSEHLRTLVARGILAEPIFENLETKIEIKQKLTAQEIKAIENFDRLPQDIAKIIAEDSKRNNQIVAHYKKNRKRYKPLLVFAIDVIHAVALNKVFKDEGINSDFIVAAVKDLTTGTTIAAKDNKEKIQKFRNGELEVLINVEILTEGTDLPNVQTVFLTRPTTSTILMTQMIGRALRGQKAGGTEKAYVVSFIDEWENKINWVNPEKLHEQDGAVFPEKDILSNNRIARLISIEMIEEFARIMDDSIVTTGVEELEFLKRVPLGIYRFSILEPSEGYEPKPTNYDVLLYDDTEDAYDNFVHDLKILFQSIDLQDREILTEAELEYLLQTAKQIYFPNYQTLLGYRDEDVKNILRFYAQNENEQIPDFLAFSERRKCDVSIVARYIYDNSLGGKAKSDYIDSLWNDETSFWQVLFSDEKLYFRKQLDIETLKIEGLYPNAVVSIQNVIPDTVPIEKLTLYEIKERDIVEYRKIKNAVFAKHTDAKGFISCAISGVKSQMRRDFQIDHIKPMSQGGLTTIDNLQLLTRKAHVEKTRIENTRR</sequence>
<evidence type="ECO:0008006" key="5">
    <source>
        <dbReference type="Google" id="ProtNLM"/>
    </source>
</evidence>
<protein>
    <recommendedName>
        <fullName evidence="5">Helicase</fullName>
    </recommendedName>
</protein>
<dbReference type="InterPro" id="IPR050742">
    <property type="entry name" value="Helicase_Restrict-Modif_Enz"/>
</dbReference>
<dbReference type="Gene3D" id="1.10.30.50">
    <property type="match status" value="1"/>
</dbReference>
<dbReference type="EMBL" id="AP025732">
    <property type="protein sequence ID" value="BDI20032.1"/>
    <property type="molecule type" value="Genomic_DNA"/>
</dbReference>
<dbReference type="InterPro" id="IPR027417">
    <property type="entry name" value="P-loop_NTPase"/>
</dbReference>
<dbReference type="PROSITE" id="PS51192">
    <property type="entry name" value="HELICASE_ATP_BIND_1"/>
    <property type="match status" value="1"/>
</dbReference>
<name>A0ABM7Z9W0_NOSCO</name>
<reference evidence="3" key="1">
    <citation type="submission" date="2022-04" db="EMBL/GenBank/DDBJ databases">
        <title>Complete genome sequence of a cyanobacterium, Nostoc sp. SO-36, isolated in Antarctica.</title>
        <authorList>
            <person name="Kanesaki Y."/>
            <person name="Effendi D."/>
            <person name="Sakamoto T."/>
            <person name="Ohtani S."/>
            <person name="Awai K."/>
        </authorList>
    </citation>
    <scope>NUCLEOTIDE SEQUENCE</scope>
    <source>
        <strain evidence="3">SO-36</strain>
    </source>
</reference>
<dbReference type="Pfam" id="PF01844">
    <property type="entry name" value="HNH"/>
    <property type="match status" value="1"/>
</dbReference>
<dbReference type="SMART" id="SM00507">
    <property type="entry name" value="HNHc"/>
    <property type="match status" value="1"/>
</dbReference>
<dbReference type="Pfam" id="PF00271">
    <property type="entry name" value="Helicase_C"/>
    <property type="match status" value="1"/>
</dbReference>
<dbReference type="SMART" id="SM00487">
    <property type="entry name" value="DEXDc"/>
    <property type="match status" value="1"/>
</dbReference>
<dbReference type="Gene3D" id="3.40.50.300">
    <property type="entry name" value="P-loop containing nucleotide triphosphate hydrolases"/>
    <property type="match status" value="2"/>
</dbReference>
<dbReference type="Pfam" id="PF04851">
    <property type="entry name" value="ResIII"/>
    <property type="match status" value="1"/>
</dbReference>
<dbReference type="SUPFAM" id="SSF52540">
    <property type="entry name" value="P-loop containing nucleoside triphosphate hydrolases"/>
    <property type="match status" value="1"/>
</dbReference>
<evidence type="ECO:0000259" key="2">
    <source>
        <dbReference type="PROSITE" id="PS51194"/>
    </source>
</evidence>
<evidence type="ECO:0000313" key="3">
    <source>
        <dbReference type="EMBL" id="BDI20032.1"/>
    </source>
</evidence>
<accession>A0ABM7Z9W0</accession>
<dbReference type="PROSITE" id="PS51194">
    <property type="entry name" value="HELICASE_CTER"/>
    <property type="match status" value="1"/>
</dbReference>